<evidence type="ECO:0000313" key="3">
    <source>
        <dbReference type="EMBL" id="CAD6492225.1"/>
    </source>
</evidence>
<sequence>MRMPFAPHTLVGLAHNRAYLASAITFTKIGLTGNFVYLQNVICNRGQNINNYEYIKKGIDIKMPLFDVKEVVPINSGVCSMDKMLTDVDYVSFLVEILLKFG</sequence>
<evidence type="ECO:0000313" key="1">
    <source>
        <dbReference type="EMBL" id="CAD6490281.1"/>
    </source>
</evidence>
<dbReference type="EMBL" id="CAJHIP010000007">
    <property type="protein sequence ID" value="CAD6492225.1"/>
    <property type="molecule type" value="Genomic_DNA"/>
</dbReference>
<dbReference type="EMBL" id="CAJHIS010000001">
    <property type="protein sequence ID" value="CAD6490986.1"/>
    <property type="molecule type" value="Genomic_DNA"/>
</dbReference>
<dbReference type="EMBL" id="CAJHIN010000007">
    <property type="protein sequence ID" value="CAD6490281.1"/>
    <property type="molecule type" value="Genomic_DNA"/>
</dbReference>
<dbReference type="Proteomes" id="UP000606624">
    <property type="component" value="Unassembled WGS sequence"/>
</dbReference>
<name>A0A811T4E9_9EURY</name>
<protein>
    <submittedName>
        <fullName evidence="1">Uncharacterized protein</fullName>
    </submittedName>
</protein>
<dbReference type="Proteomes" id="UP000603056">
    <property type="component" value="Unassembled WGS sequence"/>
</dbReference>
<evidence type="ECO:0000313" key="2">
    <source>
        <dbReference type="EMBL" id="CAD6490986.1"/>
    </source>
</evidence>
<proteinExistence type="predicted"/>
<gene>
    <name evidence="2" type="ORF">EMLJLAPB_00064</name>
    <name evidence="3" type="ORF">FFODKBPE_00286</name>
    <name evidence="1" type="ORF">KFBDDELM_00162</name>
</gene>
<dbReference type="Proteomes" id="UP000634805">
    <property type="component" value="Unassembled WGS sequence"/>
</dbReference>
<dbReference type="AlphaFoldDB" id="A0A811T4E9"/>
<reference evidence="1" key="1">
    <citation type="submission" date="2020-10" db="EMBL/GenBank/DDBJ databases">
        <authorList>
            <person name="Hahn C.J."/>
            <person name="Laso-Perez R."/>
            <person name="Vulcano F."/>
            <person name="Vaziourakis K.-M."/>
            <person name="Stokke R."/>
            <person name="Steen I.H."/>
            <person name="Teske A."/>
            <person name="Boetius A."/>
            <person name="Liebeke M."/>
            <person name="Amann R."/>
            <person name="Knittel K."/>
        </authorList>
    </citation>
    <scope>NUCLEOTIDE SEQUENCE</scope>
    <source>
        <strain evidence="2">Gfbio:e3339647-f889-4370-9287-4fb5cb688e4c:AG392D22_GoMArc1</strain>
        <strain evidence="1">Gfbio:e3339647-f889-4370-9287-4fb5cb688e4c:AG392E03_GoMArc1</strain>
        <strain evidence="3">Gfbio:e3339647-f889-4370-9287-4fb5cb688e4c:AG394J04_GoMArc1</strain>
    </source>
</reference>
<accession>A0A811T4E9</accession>
<comment type="caution">
    <text evidence="1">The sequence shown here is derived from an EMBL/GenBank/DDBJ whole genome shotgun (WGS) entry which is preliminary data.</text>
</comment>
<organism evidence="1">
    <name type="scientific">Candidatus Argoarchaeum ethanivorans</name>
    <dbReference type="NCBI Taxonomy" id="2608793"/>
    <lineage>
        <taxon>Archaea</taxon>
        <taxon>Methanobacteriati</taxon>
        <taxon>Methanobacteriota</taxon>
        <taxon>Stenosarchaea group</taxon>
        <taxon>Methanomicrobia</taxon>
        <taxon>Methanosarcinales</taxon>
        <taxon>Methanosarcinales incertae sedis</taxon>
        <taxon>GOM Arc I cluster</taxon>
        <taxon>Candidatus Argoarchaeum</taxon>
    </lineage>
</organism>